<feature type="compositionally biased region" description="Polar residues" evidence="10">
    <location>
        <begin position="148"/>
        <end position="160"/>
    </location>
</feature>
<feature type="compositionally biased region" description="Basic and acidic residues" evidence="10">
    <location>
        <begin position="283"/>
        <end position="303"/>
    </location>
</feature>
<evidence type="ECO:0000256" key="10">
    <source>
        <dbReference type="SAM" id="MobiDB-lite"/>
    </source>
</evidence>
<dbReference type="CDD" id="cd15505">
    <property type="entry name" value="PHD_ING"/>
    <property type="match status" value="1"/>
</dbReference>
<feature type="compositionally biased region" description="Polar residues" evidence="10">
    <location>
        <begin position="19"/>
        <end position="44"/>
    </location>
</feature>
<evidence type="ECO:0000256" key="9">
    <source>
        <dbReference type="RuleBase" id="RU361213"/>
    </source>
</evidence>
<protein>
    <recommendedName>
        <fullName evidence="9">Chromatin modification-related protein</fullName>
    </recommendedName>
</protein>
<evidence type="ECO:0000256" key="1">
    <source>
        <dbReference type="ARBA" id="ARBA00004123"/>
    </source>
</evidence>
<name>A0ABY6UW89_BIOOC</name>
<dbReference type="Proteomes" id="UP000766486">
    <property type="component" value="Unassembled WGS sequence"/>
</dbReference>
<feature type="region of interest" description="Disordered" evidence="10">
    <location>
        <begin position="263"/>
        <end position="397"/>
    </location>
</feature>
<sequence length="693" mass="74035">MKSAKPSSAEPSSHRRSQPVRQTRTNPPRSSATLARNASGSRESFGNGAPGDQSIDIFPAITFFADTMTALPKELVRHFTLLREVDAKLSGPQDQLFKLVSAATNAPWPETRPQNEMSSVAAPASAPMSAQNSSSGTAQGAPLPPPSTAESIGTSSSVFDPSNIPRRQLFRQTAFKITEMLVALEEKNHVINTANEALTKQLARIEDMWPYLENEFSDEAKWGSTTHWAYPENRTGKSSHNERARRDGAAAISAAAQALADEAAARSDARKQAVQAKKNSKNHHQDSDFDDHDHRHQKGETSKKPAASKARKTADANSVGLGISASAASNGSHPSKKRKVENISNEPALQERAMSTVFGPNASRGKPSSGNGSPVPEGPKKRKALPTGSTQAKKKPVATRRIGWIVKLTLPCRNGAASPSVASSPVLSTLPEPKGPARASPAPNVTSRPVASRARQNSIQSGPDNNKPRSALPTSSKTNGIQPEVPEPAPPVIATQEVNNEPAPVKDPVPVTKPEAPKKEAEKPSEVAPVPPPSVVKKESKAEELERRKSESLPPGAPGIPTVTTKSGRASKPSTPAMAHLQEPPRPRASRNGDSNGKKGHRKTNSMAHLAPPTADDDMTSGDGEFDADEPTYCYCNGVSYGEMVACDSDECTREWFHLACVGLKVAPAEKSKWYCEDCKERLKIGNKKGNGR</sequence>
<feature type="region of interest" description="Disordered" evidence="10">
    <location>
        <begin position="228"/>
        <end position="250"/>
    </location>
</feature>
<evidence type="ECO:0000313" key="13">
    <source>
        <dbReference type="Proteomes" id="UP000766486"/>
    </source>
</evidence>
<keyword evidence="13" id="KW-1185">Reference proteome</keyword>
<feature type="region of interest" description="Disordered" evidence="10">
    <location>
        <begin position="107"/>
        <end position="160"/>
    </location>
</feature>
<keyword evidence="6 9" id="KW-0156">Chromatin regulator</keyword>
<evidence type="ECO:0000256" key="5">
    <source>
        <dbReference type="ARBA" id="ARBA00022833"/>
    </source>
</evidence>
<keyword evidence="5 9" id="KW-0862">Zinc</keyword>
<dbReference type="InterPro" id="IPR013083">
    <property type="entry name" value="Znf_RING/FYVE/PHD"/>
</dbReference>
<evidence type="ECO:0000256" key="8">
    <source>
        <dbReference type="PROSITE-ProRule" id="PRU00146"/>
    </source>
</evidence>
<feature type="compositionally biased region" description="Low complexity" evidence="10">
    <location>
        <begin position="1"/>
        <end position="11"/>
    </location>
</feature>
<dbReference type="PANTHER" id="PTHR10333:SF42">
    <property type="entry name" value="INHIBITOR OF GROWTH PROTEIN 5"/>
    <property type="match status" value="1"/>
</dbReference>
<feature type="compositionally biased region" description="Low complexity" evidence="10">
    <location>
        <begin position="117"/>
        <end position="135"/>
    </location>
</feature>
<dbReference type="SMART" id="SM00249">
    <property type="entry name" value="PHD"/>
    <property type="match status" value="1"/>
</dbReference>
<comment type="caution">
    <text evidence="12">The sequence shown here is derived from an EMBL/GenBank/DDBJ whole genome shotgun (WGS) entry which is preliminary data.</text>
</comment>
<dbReference type="PROSITE" id="PS50016">
    <property type="entry name" value="ZF_PHD_2"/>
    <property type="match status" value="1"/>
</dbReference>
<evidence type="ECO:0000256" key="6">
    <source>
        <dbReference type="ARBA" id="ARBA00022853"/>
    </source>
</evidence>
<dbReference type="Pfam" id="PF12998">
    <property type="entry name" value="ING"/>
    <property type="match status" value="1"/>
</dbReference>
<feature type="compositionally biased region" description="Basic and acidic residues" evidence="10">
    <location>
        <begin position="515"/>
        <end position="525"/>
    </location>
</feature>
<dbReference type="Gene3D" id="3.30.40.10">
    <property type="entry name" value="Zinc/RING finger domain, C3HC4 (zinc finger)"/>
    <property type="match status" value="1"/>
</dbReference>
<dbReference type="EMBL" id="CABFNS010000918">
    <property type="protein sequence ID" value="VUC35698.1"/>
    <property type="molecule type" value="Genomic_DNA"/>
</dbReference>
<accession>A0ABY6UW89</accession>
<evidence type="ECO:0000256" key="2">
    <source>
        <dbReference type="ARBA" id="ARBA00010210"/>
    </source>
</evidence>
<feature type="region of interest" description="Disordered" evidence="10">
    <location>
        <begin position="1"/>
        <end position="52"/>
    </location>
</feature>
<comment type="subunit">
    <text evidence="9">Component of an histone acetyltransferase complex. Interacts with H3K4me3 and to a lesser extent with H3K4me2.</text>
</comment>
<reference evidence="12 13" key="1">
    <citation type="submission" date="2019-06" db="EMBL/GenBank/DDBJ databases">
        <authorList>
            <person name="Broberg M."/>
        </authorList>
    </citation>
    <scope>NUCLEOTIDE SEQUENCE [LARGE SCALE GENOMIC DNA]</scope>
</reference>
<gene>
    <name evidence="12" type="ORF">CLO192961_LOCUS425889</name>
</gene>
<evidence type="ECO:0000256" key="4">
    <source>
        <dbReference type="ARBA" id="ARBA00022771"/>
    </source>
</evidence>
<dbReference type="SMART" id="SM01408">
    <property type="entry name" value="ING"/>
    <property type="match status" value="1"/>
</dbReference>
<comment type="domain">
    <text evidence="9">The PHD-type zinc finger mediates the binding to H3K4me3.</text>
</comment>
<comment type="function">
    <text evidence="9">Component of an histone acetyltransferase complex.</text>
</comment>
<evidence type="ECO:0000259" key="11">
    <source>
        <dbReference type="PROSITE" id="PS50016"/>
    </source>
</evidence>
<evidence type="ECO:0000313" key="12">
    <source>
        <dbReference type="EMBL" id="VUC35698.1"/>
    </source>
</evidence>
<feature type="compositionally biased region" description="Basic and acidic residues" evidence="10">
    <location>
        <begin position="536"/>
        <end position="551"/>
    </location>
</feature>
<feature type="compositionally biased region" description="Polar residues" evidence="10">
    <location>
        <begin position="443"/>
        <end position="464"/>
    </location>
</feature>
<evidence type="ECO:0000256" key="3">
    <source>
        <dbReference type="ARBA" id="ARBA00022723"/>
    </source>
</evidence>
<keyword evidence="7 9" id="KW-0539">Nucleus</keyword>
<dbReference type="InterPro" id="IPR001965">
    <property type="entry name" value="Znf_PHD"/>
</dbReference>
<dbReference type="InterPro" id="IPR019787">
    <property type="entry name" value="Znf_PHD-finger"/>
</dbReference>
<dbReference type="Gene3D" id="6.10.140.1740">
    <property type="match status" value="1"/>
</dbReference>
<organism evidence="12 13">
    <name type="scientific">Bionectria ochroleuca</name>
    <name type="common">Gliocladium roseum</name>
    <dbReference type="NCBI Taxonomy" id="29856"/>
    <lineage>
        <taxon>Eukaryota</taxon>
        <taxon>Fungi</taxon>
        <taxon>Dikarya</taxon>
        <taxon>Ascomycota</taxon>
        <taxon>Pezizomycotina</taxon>
        <taxon>Sordariomycetes</taxon>
        <taxon>Hypocreomycetidae</taxon>
        <taxon>Hypocreales</taxon>
        <taxon>Bionectriaceae</taxon>
        <taxon>Clonostachys</taxon>
    </lineage>
</organism>
<dbReference type="SUPFAM" id="SSF57903">
    <property type="entry name" value="FYVE/PHD zinc finger"/>
    <property type="match status" value="1"/>
</dbReference>
<dbReference type="InterPro" id="IPR011011">
    <property type="entry name" value="Znf_FYVE_PHD"/>
</dbReference>
<feature type="compositionally biased region" description="Polar residues" evidence="10">
    <location>
        <begin position="562"/>
        <end position="574"/>
    </location>
</feature>
<keyword evidence="4 8" id="KW-0863">Zinc-finger</keyword>
<dbReference type="PROSITE" id="PS01359">
    <property type="entry name" value="ZF_PHD_1"/>
    <property type="match status" value="1"/>
</dbReference>
<dbReference type="PANTHER" id="PTHR10333">
    <property type="entry name" value="INHIBITOR OF GROWTH PROTEIN"/>
    <property type="match status" value="1"/>
</dbReference>
<evidence type="ECO:0000256" key="7">
    <source>
        <dbReference type="ARBA" id="ARBA00023242"/>
    </source>
</evidence>
<feature type="compositionally biased region" description="Acidic residues" evidence="10">
    <location>
        <begin position="615"/>
        <end position="624"/>
    </location>
</feature>
<feature type="domain" description="PHD-type" evidence="11">
    <location>
        <begin position="631"/>
        <end position="682"/>
    </location>
</feature>
<proteinExistence type="inferred from homology"/>
<feature type="compositionally biased region" description="Basic and acidic residues" evidence="10">
    <location>
        <begin position="239"/>
        <end position="248"/>
    </location>
</feature>
<keyword evidence="3 9" id="KW-0479">Metal-binding</keyword>
<dbReference type="InterPro" id="IPR019786">
    <property type="entry name" value="Zinc_finger_PHD-type_CS"/>
</dbReference>
<feature type="region of interest" description="Disordered" evidence="10">
    <location>
        <begin position="415"/>
        <end position="624"/>
    </location>
</feature>
<comment type="similarity">
    <text evidence="2 9">Belongs to the ING family.</text>
</comment>
<dbReference type="InterPro" id="IPR028651">
    <property type="entry name" value="ING_fam"/>
</dbReference>
<feature type="compositionally biased region" description="Low complexity" evidence="10">
    <location>
        <begin position="416"/>
        <end position="431"/>
    </location>
</feature>
<dbReference type="InterPro" id="IPR024610">
    <property type="entry name" value="ING_N_histone-binding"/>
</dbReference>
<comment type="subcellular location">
    <subcellularLocation>
        <location evidence="1 9">Nucleus</location>
    </subcellularLocation>
</comment>